<dbReference type="InterPro" id="IPR029058">
    <property type="entry name" value="AB_hydrolase_fold"/>
</dbReference>
<keyword evidence="3" id="KW-1185">Reference proteome</keyword>
<evidence type="ECO:0000313" key="3">
    <source>
        <dbReference type="Proteomes" id="UP000006038"/>
    </source>
</evidence>
<evidence type="ECO:0000313" key="2">
    <source>
        <dbReference type="EnsemblPlants" id="OB04G13900.1"/>
    </source>
</evidence>
<dbReference type="PANTHER" id="PTHR46438:SF2">
    <property type="entry name" value="ALPHA_BETA-HYDROLASES SUPERFAMILY PROTEIN"/>
    <property type="match status" value="1"/>
</dbReference>
<dbReference type="EnsemblPlants" id="OB04G13900.1">
    <property type="protein sequence ID" value="OB04G13900.1"/>
    <property type="gene ID" value="OB04G13900"/>
</dbReference>
<dbReference type="eggNOG" id="KOG1454">
    <property type="taxonomic scope" value="Eukaryota"/>
</dbReference>
<dbReference type="Gramene" id="OB04G13900.1">
    <property type="protein sequence ID" value="OB04G13900.1"/>
    <property type="gene ID" value="OB04G13900"/>
</dbReference>
<feature type="compositionally biased region" description="Low complexity" evidence="1">
    <location>
        <begin position="70"/>
        <end position="89"/>
    </location>
</feature>
<dbReference type="GO" id="GO:0009507">
    <property type="term" value="C:chloroplast"/>
    <property type="evidence" value="ECO:0007669"/>
    <property type="project" value="TreeGrafter"/>
</dbReference>
<dbReference type="AlphaFoldDB" id="J3LW65"/>
<reference evidence="2" key="2">
    <citation type="submission" date="2013-04" db="UniProtKB">
        <authorList>
            <consortium name="EnsemblPlants"/>
        </authorList>
    </citation>
    <scope>IDENTIFICATION</scope>
</reference>
<proteinExistence type="predicted"/>
<feature type="compositionally biased region" description="Basic and acidic residues" evidence="1">
    <location>
        <begin position="90"/>
        <end position="116"/>
    </location>
</feature>
<feature type="compositionally biased region" description="Basic and acidic residues" evidence="1">
    <location>
        <begin position="56"/>
        <end position="66"/>
    </location>
</feature>
<feature type="region of interest" description="Disordered" evidence="1">
    <location>
        <begin position="53"/>
        <end position="129"/>
    </location>
</feature>
<dbReference type="Proteomes" id="UP000006038">
    <property type="component" value="Chromosome 4"/>
</dbReference>
<dbReference type="SUPFAM" id="SSF53474">
    <property type="entry name" value="alpha/beta-Hydrolases"/>
    <property type="match status" value="1"/>
</dbReference>
<accession>J3LW65</accession>
<evidence type="ECO:0008006" key="4">
    <source>
        <dbReference type="Google" id="ProtNLM"/>
    </source>
</evidence>
<dbReference type="Gene3D" id="3.40.50.1820">
    <property type="entry name" value="alpha/beta hydrolase"/>
    <property type="match status" value="1"/>
</dbReference>
<reference evidence="2" key="1">
    <citation type="journal article" date="2013" name="Nat. Commun.">
        <title>Whole-genome sequencing of Oryza brachyantha reveals mechanisms underlying Oryza genome evolution.</title>
        <authorList>
            <person name="Chen J."/>
            <person name="Huang Q."/>
            <person name="Gao D."/>
            <person name="Wang J."/>
            <person name="Lang Y."/>
            <person name="Liu T."/>
            <person name="Li B."/>
            <person name="Bai Z."/>
            <person name="Luis Goicoechea J."/>
            <person name="Liang C."/>
            <person name="Chen C."/>
            <person name="Zhang W."/>
            <person name="Sun S."/>
            <person name="Liao Y."/>
            <person name="Zhang X."/>
            <person name="Yang L."/>
            <person name="Song C."/>
            <person name="Wang M."/>
            <person name="Shi J."/>
            <person name="Liu G."/>
            <person name="Liu J."/>
            <person name="Zhou H."/>
            <person name="Zhou W."/>
            <person name="Yu Q."/>
            <person name="An N."/>
            <person name="Chen Y."/>
            <person name="Cai Q."/>
            <person name="Wang B."/>
            <person name="Liu B."/>
            <person name="Min J."/>
            <person name="Huang Y."/>
            <person name="Wu H."/>
            <person name="Li Z."/>
            <person name="Zhang Y."/>
            <person name="Yin Y."/>
            <person name="Song W."/>
            <person name="Jiang J."/>
            <person name="Jackson S.A."/>
            <person name="Wing R.A."/>
            <person name="Wang J."/>
            <person name="Chen M."/>
        </authorList>
    </citation>
    <scope>NUCLEOTIDE SEQUENCE [LARGE SCALE GENOMIC DNA]</scope>
    <source>
        <strain evidence="2">cv. IRGC 101232</strain>
    </source>
</reference>
<name>J3LW65_ORYBR</name>
<protein>
    <recommendedName>
        <fullName evidence="4">AB hydrolase-1 domain-containing protein</fullName>
    </recommendedName>
</protein>
<dbReference type="STRING" id="4533.J3LW65"/>
<evidence type="ECO:0000256" key="1">
    <source>
        <dbReference type="SAM" id="MobiDB-lite"/>
    </source>
</evidence>
<organism evidence="2">
    <name type="scientific">Oryza brachyantha</name>
    <name type="common">malo sina</name>
    <dbReference type="NCBI Taxonomy" id="4533"/>
    <lineage>
        <taxon>Eukaryota</taxon>
        <taxon>Viridiplantae</taxon>
        <taxon>Streptophyta</taxon>
        <taxon>Embryophyta</taxon>
        <taxon>Tracheophyta</taxon>
        <taxon>Spermatophyta</taxon>
        <taxon>Magnoliopsida</taxon>
        <taxon>Liliopsida</taxon>
        <taxon>Poales</taxon>
        <taxon>Poaceae</taxon>
        <taxon>BOP clade</taxon>
        <taxon>Oryzoideae</taxon>
        <taxon>Oryzeae</taxon>
        <taxon>Oryzinae</taxon>
        <taxon>Oryza</taxon>
    </lineage>
</organism>
<dbReference type="HOGENOM" id="CLU_1952122_0_0_1"/>
<sequence length="129" mass="14661">MANQSRYTLYRLLTKLPCPLLLLCGDLDPWVGPAKAARIREFYQDTTIVNLQASHCPHDEASERSTRRCSSGSPPMSPASRRSPSPQARRTGDAEKRERERGEKEEKGRKEVERKKLICGTDQTPHQQN</sequence>
<dbReference type="PANTHER" id="PTHR46438">
    <property type="entry name" value="ALPHA/BETA-HYDROLASES SUPERFAMILY PROTEIN"/>
    <property type="match status" value="1"/>
</dbReference>